<sequence>MDGDVFHRLLGLYRKPYLILCEGKLEPQECAWMTMKPFLKDLKKKGNAAIVIAKSMGELLAQ</sequence>
<evidence type="ECO:0008006" key="3">
    <source>
        <dbReference type="Google" id="ProtNLM"/>
    </source>
</evidence>
<gene>
    <name evidence="1" type="ORF">K2F26_00835</name>
</gene>
<organism evidence="1 2">
    <name type="scientific">Sphaerospermopsis torques-reginae ITEP-024</name>
    <dbReference type="NCBI Taxonomy" id="984208"/>
    <lineage>
        <taxon>Bacteria</taxon>
        <taxon>Bacillati</taxon>
        <taxon>Cyanobacteriota</taxon>
        <taxon>Cyanophyceae</taxon>
        <taxon>Nostocales</taxon>
        <taxon>Aphanizomenonaceae</taxon>
        <taxon>Sphaerospermopsis</taxon>
        <taxon>Sphaerospermopsis torques-reginae</taxon>
    </lineage>
</organism>
<accession>A0ABX8WZY5</accession>
<evidence type="ECO:0000313" key="1">
    <source>
        <dbReference type="EMBL" id="QYX32018.1"/>
    </source>
</evidence>
<evidence type="ECO:0000313" key="2">
    <source>
        <dbReference type="Proteomes" id="UP000826540"/>
    </source>
</evidence>
<protein>
    <recommendedName>
        <fullName evidence="3">Transposase</fullName>
    </recommendedName>
</protein>
<keyword evidence="2" id="KW-1185">Reference proteome</keyword>
<dbReference type="Proteomes" id="UP000826540">
    <property type="component" value="Chromosome"/>
</dbReference>
<proteinExistence type="predicted"/>
<dbReference type="EMBL" id="CP080598">
    <property type="protein sequence ID" value="QYX32018.1"/>
    <property type="molecule type" value="Genomic_DNA"/>
</dbReference>
<reference evidence="1 2" key="1">
    <citation type="journal article" date="2022" name="J. Am. Chem. Soc.">
        <title>Biosynthesis of Guanitoxin Enables Global Environmental Detection in Freshwater Cyanobacteria.</title>
        <authorList>
            <person name="Lima S.T."/>
            <person name="Fallon T.R."/>
            <person name="Cordoza J.L."/>
            <person name="Chekan J.R."/>
            <person name="Delbaje E."/>
            <person name="Hopiavuori A.R."/>
            <person name="Alvarenga D.O."/>
            <person name="Wood S.M."/>
            <person name="Luhavaya H."/>
            <person name="Baumgartner J.T."/>
            <person name="Dorr F.A."/>
            <person name="Etchegaray A."/>
            <person name="Pinto E."/>
            <person name="McKinnie S.M.K."/>
            <person name="Fiore M.F."/>
            <person name="Moore B.S."/>
        </authorList>
    </citation>
    <scope>NUCLEOTIDE SEQUENCE [LARGE SCALE GENOMIC DNA]</scope>
    <source>
        <strain evidence="1 2">ITEP-024</strain>
    </source>
</reference>
<dbReference type="RefSeq" id="WP_220609984.1">
    <property type="nucleotide sequence ID" value="NZ_CP080598.1"/>
</dbReference>
<name>A0ABX8WZY5_9CYAN</name>